<dbReference type="EMBL" id="RQTK01000299">
    <property type="protein sequence ID" value="RUS82179.1"/>
    <property type="molecule type" value="Genomic_DNA"/>
</dbReference>
<protein>
    <recommendedName>
        <fullName evidence="4">SMB domain-containing protein</fullName>
    </recommendedName>
</protein>
<comment type="caution">
    <text evidence="5">The sequence shown here is derived from an EMBL/GenBank/DDBJ whole genome shotgun (WGS) entry which is preliminary data.</text>
</comment>
<organism evidence="5 6">
    <name type="scientific">Elysia chlorotica</name>
    <name type="common">Eastern emerald elysia</name>
    <name type="synonym">Sea slug</name>
    <dbReference type="NCBI Taxonomy" id="188477"/>
    <lineage>
        <taxon>Eukaryota</taxon>
        <taxon>Metazoa</taxon>
        <taxon>Spiralia</taxon>
        <taxon>Lophotrochozoa</taxon>
        <taxon>Mollusca</taxon>
        <taxon>Gastropoda</taxon>
        <taxon>Heterobranchia</taxon>
        <taxon>Euthyneura</taxon>
        <taxon>Panpulmonata</taxon>
        <taxon>Sacoglossa</taxon>
        <taxon>Placobranchoidea</taxon>
        <taxon>Plakobranchidae</taxon>
        <taxon>Elysia</taxon>
    </lineage>
</organism>
<evidence type="ECO:0000256" key="1">
    <source>
        <dbReference type="ARBA" id="ARBA00023157"/>
    </source>
</evidence>
<proteinExistence type="predicted"/>
<gene>
    <name evidence="5" type="ORF">EGW08_010061</name>
</gene>
<dbReference type="PROSITE" id="PS50958">
    <property type="entry name" value="SMB_2"/>
    <property type="match status" value="1"/>
</dbReference>
<reference evidence="5 6" key="1">
    <citation type="submission" date="2019-01" db="EMBL/GenBank/DDBJ databases">
        <title>A draft genome assembly of the solar-powered sea slug Elysia chlorotica.</title>
        <authorList>
            <person name="Cai H."/>
            <person name="Li Q."/>
            <person name="Fang X."/>
            <person name="Li J."/>
            <person name="Curtis N.E."/>
            <person name="Altenburger A."/>
            <person name="Shibata T."/>
            <person name="Feng M."/>
            <person name="Maeda T."/>
            <person name="Schwartz J.A."/>
            <person name="Shigenobu S."/>
            <person name="Lundholm N."/>
            <person name="Nishiyama T."/>
            <person name="Yang H."/>
            <person name="Hasebe M."/>
            <person name="Li S."/>
            <person name="Pierce S.K."/>
            <person name="Wang J."/>
        </authorList>
    </citation>
    <scope>NUCLEOTIDE SEQUENCE [LARGE SCALE GENOMIC DNA]</scope>
    <source>
        <strain evidence="5">EC2010</strain>
        <tissue evidence="5">Whole organism of an adult</tissue>
    </source>
</reference>
<evidence type="ECO:0000259" key="4">
    <source>
        <dbReference type="PROSITE" id="PS50958"/>
    </source>
</evidence>
<dbReference type="AlphaFoldDB" id="A0A433TKQ6"/>
<accession>A0A433TKQ6</accession>
<feature type="signal peptide" evidence="3">
    <location>
        <begin position="1"/>
        <end position="26"/>
    </location>
</feature>
<keyword evidence="6" id="KW-1185">Reference proteome</keyword>
<evidence type="ECO:0000313" key="5">
    <source>
        <dbReference type="EMBL" id="RUS82179.1"/>
    </source>
</evidence>
<feature type="region of interest" description="Disordered" evidence="2">
    <location>
        <begin position="51"/>
        <end position="123"/>
    </location>
</feature>
<dbReference type="OrthoDB" id="6155123at2759"/>
<keyword evidence="1" id="KW-1015">Disulfide bond</keyword>
<evidence type="ECO:0000256" key="2">
    <source>
        <dbReference type="SAM" id="MobiDB-lite"/>
    </source>
</evidence>
<keyword evidence="3" id="KW-0732">Signal</keyword>
<feature type="domain" description="SMB" evidence="4">
    <location>
        <begin position="199"/>
        <end position="239"/>
    </location>
</feature>
<name>A0A433TKQ6_ELYCH</name>
<evidence type="ECO:0000313" key="6">
    <source>
        <dbReference type="Proteomes" id="UP000271974"/>
    </source>
</evidence>
<dbReference type="Proteomes" id="UP000271974">
    <property type="component" value="Unassembled WGS sequence"/>
</dbReference>
<feature type="region of interest" description="Disordered" evidence="2">
    <location>
        <begin position="151"/>
        <end position="195"/>
    </location>
</feature>
<evidence type="ECO:0000256" key="3">
    <source>
        <dbReference type="SAM" id="SignalP"/>
    </source>
</evidence>
<dbReference type="InterPro" id="IPR001212">
    <property type="entry name" value="Somatomedin_B_dom"/>
</dbReference>
<sequence length="776" mass="86808">MAFIWWQTIAVAVICLLSSTRHRAMGSDEADLTSPVPDSTAHTKLTLTLTESGSTGTAVADEHQLPGTVDGSERETSLPPGCVPTRVRSPQALPGFTQTSSRSLERDSIAESQVEGNTDMLPRSKEMGSLIHRDGSSSNLELSAYPSILTSGQSLDNGTDDDALSQYNRLGEGSGDLSVEEPTTSSPRPHNDDLMDEKLSFTCKGKCGLRISFPCGCSAACVVYGRCCEHMARDCPHVLEEGHSKFRHLLTSQFFCDEDSVLKITSCPLQTEEPKALPESVLREVSEVITHHGNTSNETTAEKLHKAMWLSAPVTEKIYGFTFINKSILDCHITHTRFFTWELVLEYKYQTPLSLDDFEPLLERKNKYEPRFLATPLLSHLCARKVVRTCKNSTDSDLGSYFREKCHESSISLVRNSFNVVYPVYYANRFCAFCNEGMHTDLQLHQTNRFYHTVRALLTKVFVSGNNEYSFKGVSSLALQQPLSWFVVKCRTSEVSPARGQWSEPVSSVPEEQSVCDVICSGETFTLSHDGMCKARHTSFVALADDGLPPLCDAAFPQLAEFFTCGIKHMLPNQQHVDFHPTTVSVQFDTRANKILYLLKLQIDRPTPEATNITEVLNNFPVFAFLSNTFQKFRISEKICSGRDKENNNVESYAKTVSTMPLSRLHVSEDPHIPLEWFQDSPESERQNKTTICASLSTLTTDDGRIPSLHLLCSDNILLDDDVEMITAFNRSGCWDVLTNFKTSNGGPGRSTHRSKQSLWLRYLVLTFLLLYKNLR</sequence>
<feature type="chain" id="PRO_5019512388" description="SMB domain-containing protein" evidence="3">
    <location>
        <begin position="27"/>
        <end position="776"/>
    </location>
</feature>